<proteinExistence type="inferred from homology"/>
<evidence type="ECO:0000256" key="3">
    <source>
        <dbReference type="ARBA" id="ARBA00022630"/>
    </source>
</evidence>
<comment type="caution">
    <text evidence="13">The sequence shown here is derived from an EMBL/GenBank/DDBJ whole genome shotgun (WGS) entry which is preliminary data.</text>
</comment>
<keyword evidence="8" id="KW-0408">Iron</keyword>
<name>A0A545TSB1_9GAMM</name>
<dbReference type="EMBL" id="VHSG01000010">
    <property type="protein sequence ID" value="TQV80103.1"/>
    <property type="molecule type" value="Genomic_DNA"/>
</dbReference>
<dbReference type="OrthoDB" id="9811557at2"/>
<dbReference type="InterPro" id="IPR016167">
    <property type="entry name" value="FAD-bd_PCMH_sub1"/>
</dbReference>
<keyword evidence="9" id="KW-0411">Iron-sulfur</keyword>
<evidence type="ECO:0000256" key="10">
    <source>
        <dbReference type="ARBA" id="ARBA00038897"/>
    </source>
</evidence>
<protein>
    <recommendedName>
        <fullName evidence="10">D-lactate dehydrogenase (cytochrome)</fullName>
        <ecNumber evidence="10">1.1.2.4</ecNumber>
    </recommendedName>
</protein>
<dbReference type="InterPro" id="IPR004113">
    <property type="entry name" value="FAD-bd_oxidored_4_C"/>
</dbReference>
<dbReference type="Gene3D" id="3.30.43.10">
    <property type="entry name" value="Uridine Diphospho-n-acetylenolpyruvylglucosamine Reductase, domain 2"/>
    <property type="match status" value="1"/>
</dbReference>
<dbReference type="PROSITE" id="PS51379">
    <property type="entry name" value="4FE4S_FER_2"/>
    <property type="match status" value="2"/>
</dbReference>
<dbReference type="SUPFAM" id="SSF46548">
    <property type="entry name" value="alpha-helical ferredoxin"/>
    <property type="match status" value="1"/>
</dbReference>
<evidence type="ECO:0000256" key="9">
    <source>
        <dbReference type="ARBA" id="ARBA00023014"/>
    </source>
</evidence>
<feature type="domain" description="4Fe-4S ferredoxin-type" evidence="11">
    <location>
        <begin position="595"/>
        <end position="624"/>
    </location>
</feature>
<comment type="similarity">
    <text evidence="2">Belongs to the FAD-binding oxidoreductase/transferase type 4 family.</text>
</comment>
<dbReference type="GO" id="GO:0046872">
    <property type="term" value="F:metal ion binding"/>
    <property type="evidence" value="ECO:0007669"/>
    <property type="project" value="UniProtKB-KW"/>
</dbReference>
<dbReference type="RefSeq" id="WP_142904202.1">
    <property type="nucleotide sequence ID" value="NZ_ML660092.1"/>
</dbReference>
<reference evidence="13 14" key="1">
    <citation type="submission" date="2019-06" db="EMBL/GenBank/DDBJ databases">
        <title>Whole genome sequence for Cellvibrionaceae sp. R142.</title>
        <authorList>
            <person name="Wang G."/>
        </authorList>
    </citation>
    <scope>NUCLEOTIDE SEQUENCE [LARGE SCALE GENOMIC DNA]</scope>
    <source>
        <strain evidence="13 14">R142</strain>
    </source>
</reference>
<keyword evidence="5" id="KW-0274">FAD</keyword>
<evidence type="ECO:0000256" key="2">
    <source>
        <dbReference type="ARBA" id="ARBA00008000"/>
    </source>
</evidence>
<dbReference type="GO" id="GO:0051536">
    <property type="term" value="F:iron-sulfur cluster binding"/>
    <property type="evidence" value="ECO:0007669"/>
    <property type="project" value="UniProtKB-KW"/>
</dbReference>
<gene>
    <name evidence="13" type="ORF">FKG94_10565</name>
</gene>
<feature type="domain" description="4Fe-4S ferredoxin-type" evidence="11">
    <location>
        <begin position="534"/>
        <end position="565"/>
    </location>
</feature>
<evidence type="ECO:0000256" key="8">
    <source>
        <dbReference type="ARBA" id="ARBA00023004"/>
    </source>
</evidence>
<dbReference type="Gene3D" id="3.30.70.2740">
    <property type="match status" value="1"/>
</dbReference>
<dbReference type="AlphaFoldDB" id="A0A545TSB1"/>
<dbReference type="EC" id="1.1.2.4" evidence="10"/>
<keyword evidence="7" id="KW-0560">Oxidoreductase</keyword>
<dbReference type="PANTHER" id="PTHR11748">
    <property type="entry name" value="D-LACTATE DEHYDROGENASE"/>
    <property type="match status" value="1"/>
</dbReference>
<evidence type="ECO:0000256" key="5">
    <source>
        <dbReference type="ARBA" id="ARBA00022827"/>
    </source>
</evidence>
<feature type="domain" description="FAD-binding PCMH-type" evidence="12">
    <location>
        <begin position="41"/>
        <end position="270"/>
    </location>
</feature>
<dbReference type="InterPro" id="IPR009051">
    <property type="entry name" value="Helical_ferredxn"/>
</dbReference>
<dbReference type="InterPro" id="IPR006094">
    <property type="entry name" value="Oxid_FAD_bind_N"/>
</dbReference>
<dbReference type="GO" id="GO:0071949">
    <property type="term" value="F:FAD binding"/>
    <property type="evidence" value="ECO:0007669"/>
    <property type="project" value="InterPro"/>
</dbReference>
<dbReference type="Proteomes" id="UP000319732">
    <property type="component" value="Unassembled WGS sequence"/>
</dbReference>
<dbReference type="InterPro" id="IPR016164">
    <property type="entry name" value="FAD-linked_Oxase-like_C"/>
</dbReference>
<dbReference type="InterPro" id="IPR017900">
    <property type="entry name" value="4Fe4S_Fe_S_CS"/>
</dbReference>
<evidence type="ECO:0000313" key="13">
    <source>
        <dbReference type="EMBL" id="TQV80103.1"/>
    </source>
</evidence>
<dbReference type="Pfam" id="PF02754">
    <property type="entry name" value="CCG"/>
    <property type="match status" value="1"/>
</dbReference>
<dbReference type="GO" id="GO:0008720">
    <property type="term" value="F:D-lactate dehydrogenase (NAD+) activity"/>
    <property type="evidence" value="ECO:0007669"/>
    <property type="project" value="TreeGrafter"/>
</dbReference>
<organism evidence="13 14">
    <name type="scientific">Exilibacterium tricleocarpae</name>
    <dbReference type="NCBI Taxonomy" id="2591008"/>
    <lineage>
        <taxon>Bacteria</taxon>
        <taxon>Pseudomonadati</taxon>
        <taxon>Pseudomonadota</taxon>
        <taxon>Gammaproteobacteria</taxon>
        <taxon>Cellvibrionales</taxon>
        <taxon>Cellvibrionaceae</taxon>
        <taxon>Exilibacterium</taxon>
    </lineage>
</organism>
<dbReference type="Gene3D" id="3.30.465.10">
    <property type="match status" value="1"/>
</dbReference>
<dbReference type="InterPro" id="IPR016166">
    <property type="entry name" value="FAD-bd_PCMH"/>
</dbReference>
<dbReference type="GO" id="GO:1903457">
    <property type="term" value="P:lactate catabolic process"/>
    <property type="evidence" value="ECO:0007669"/>
    <property type="project" value="TreeGrafter"/>
</dbReference>
<keyword evidence="6" id="KW-0809">Transit peptide</keyword>
<evidence type="ECO:0000313" key="14">
    <source>
        <dbReference type="Proteomes" id="UP000319732"/>
    </source>
</evidence>
<keyword evidence="4" id="KW-0479">Metal-binding</keyword>
<evidence type="ECO:0000259" key="11">
    <source>
        <dbReference type="PROSITE" id="PS51379"/>
    </source>
</evidence>
<dbReference type="InterPro" id="IPR017896">
    <property type="entry name" value="4Fe4S_Fe-S-bd"/>
</dbReference>
<dbReference type="Pfam" id="PF02913">
    <property type="entry name" value="FAD-oxidase_C"/>
    <property type="match status" value="1"/>
</dbReference>
<dbReference type="Gene3D" id="1.10.1060.10">
    <property type="entry name" value="Alpha-helical ferredoxin"/>
    <property type="match status" value="1"/>
</dbReference>
<evidence type="ECO:0000256" key="6">
    <source>
        <dbReference type="ARBA" id="ARBA00022946"/>
    </source>
</evidence>
<accession>A0A545TSB1</accession>
<dbReference type="GO" id="GO:0004458">
    <property type="term" value="F:D-lactate dehydrogenase (cytochrome) activity"/>
    <property type="evidence" value="ECO:0007669"/>
    <property type="project" value="UniProtKB-EC"/>
</dbReference>
<dbReference type="Pfam" id="PF01565">
    <property type="entry name" value="FAD_binding_4"/>
    <property type="match status" value="1"/>
</dbReference>
<evidence type="ECO:0000256" key="4">
    <source>
        <dbReference type="ARBA" id="ARBA00022723"/>
    </source>
</evidence>
<keyword evidence="14" id="KW-1185">Reference proteome</keyword>
<dbReference type="InterPro" id="IPR036318">
    <property type="entry name" value="FAD-bd_PCMH-like_sf"/>
</dbReference>
<dbReference type="SUPFAM" id="SSF56176">
    <property type="entry name" value="FAD-binding/transporter-associated domain-like"/>
    <property type="match status" value="1"/>
</dbReference>
<dbReference type="InterPro" id="IPR004017">
    <property type="entry name" value="Cys_rich_dom"/>
</dbReference>
<evidence type="ECO:0000256" key="1">
    <source>
        <dbReference type="ARBA" id="ARBA00001974"/>
    </source>
</evidence>
<dbReference type="Pfam" id="PF13183">
    <property type="entry name" value="Fer4_8"/>
    <property type="match status" value="1"/>
</dbReference>
<dbReference type="PANTHER" id="PTHR11748:SF111">
    <property type="entry name" value="D-LACTATE DEHYDROGENASE, MITOCHONDRIAL-RELATED"/>
    <property type="match status" value="1"/>
</dbReference>
<evidence type="ECO:0000256" key="7">
    <source>
        <dbReference type="ARBA" id="ARBA00023002"/>
    </source>
</evidence>
<comment type="cofactor">
    <cofactor evidence="1">
        <name>FAD</name>
        <dbReference type="ChEBI" id="CHEBI:57692"/>
    </cofactor>
</comment>
<dbReference type="PROSITE" id="PS00198">
    <property type="entry name" value="4FE4S_FER_1"/>
    <property type="match status" value="2"/>
</dbReference>
<dbReference type="PROSITE" id="PS51387">
    <property type="entry name" value="FAD_PCMH"/>
    <property type="match status" value="1"/>
</dbReference>
<sequence length="967" mass="104772">MKTLVQPYRDFVKALAAFLPKQRIIDNYLERVAFGTDASCYRLVPELVLKLDALDEVVAVIRAAGRYKVALTFRAAGTSLSGQAVSDSVLVLLTHRRWAQLQVLDEGWQIVLGPAVVGADANRALAVHFRKIGPDPASINTAKIGGIAANNASGMCCGTSWNTYNTLRSMKLVLADGSVLDTGCEESVAEFRRSHSVLLGELVKLREEVLEDRELEEKIRYKYRIKNTTGYGLNALLDFPDPIDMLQHLMVGSEGTLGFIAELCLATVPDHPHKAAALLLFESIACAVAAVSTLRQREVNAVELLDSRCLHCVVEQLPATIQHSVMNAGSGVTALLVDVRCETAQALAGSLAGMPATFPGLLNPVDFCSDTQAYEKLWAMRKSVLPIVGAGRAAGTTVIIEDVAFPLPTLADGVRDLQALFERNGYNDAVLFGHALAGNLHIVFTQGFDSKSAVDRYQRLMQQLADLVINRYRGSLKAEHGTGRNVAPFVRQEWGDAGYAVMWRIKEILDPANLLNPEVILSRNSQLHLQHLKTLPVTHPLVDRCIECGFCEPSCPSKNLTLTPRQRIAVQRELTRLGDQSTPAARRRYRKLSKDYDYAGLDSCAACGLCSISCPVDINTGDLTRALRGRRNRRFASLAAVAARHMKLVSSVFRRVLGICGLSARVIGPVRLHRWIRWVNKTSGGLVPLLSPGLLTDLATESRHTDARGETAGYPPTAALPPGPDEPLVVYFPSCPGRLLAGGTAGEAEKLPKVVERLVSRAGLAFALAPDAQSHCCGMPFSSKGFAEVARRCGENCLGGIIDAGPDRDLLVVTDASPCATMLRSFSDRVTAHLKSRSLQVMDLVEFTHDYLLPRLELEPVDDTVMLHVTCSTQLAGSAAKMVRVAQRCARTVVRPASVSCCGFAGDKGFSLPALNASALAPLAAEIPAGCTRGYSNSRTCEIGLSHHAGIPYRHLIYLVNEASIRQ</sequence>
<dbReference type="InterPro" id="IPR016171">
    <property type="entry name" value="Vanillyl_alc_oxidase_C-sub2"/>
</dbReference>
<dbReference type="InterPro" id="IPR016169">
    <property type="entry name" value="FAD-bd_PCMH_sub2"/>
</dbReference>
<dbReference type="Gene3D" id="1.10.45.10">
    <property type="entry name" value="Vanillyl-alcohol Oxidase, Chain A, domain 4"/>
    <property type="match status" value="1"/>
</dbReference>
<keyword evidence="3" id="KW-0285">Flavoprotein</keyword>
<dbReference type="SUPFAM" id="SSF55103">
    <property type="entry name" value="FAD-linked oxidases, C-terminal domain"/>
    <property type="match status" value="1"/>
</dbReference>
<evidence type="ECO:0000259" key="12">
    <source>
        <dbReference type="PROSITE" id="PS51387"/>
    </source>
</evidence>